<name>A0A2P5WV25_GOSBA</name>
<evidence type="ECO:0000313" key="2">
    <source>
        <dbReference type="Proteomes" id="UP000239757"/>
    </source>
</evidence>
<evidence type="ECO:0000313" key="1">
    <source>
        <dbReference type="EMBL" id="PPR94933.1"/>
    </source>
</evidence>
<protein>
    <submittedName>
        <fullName evidence="1">Uncharacterized protein</fullName>
    </submittedName>
</protein>
<proteinExistence type="predicted"/>
<dbReference type="AlphaFoldDB" id="A0A2P5WV25"/>
<dbReference type="EMBL" id="KZ666402">
    <property type="protein sequence ID" value="PPR94933.1"/>
    <property type="molecule type" value="Genomic_DNA"/>
</dbReference>
<dbReference type="Proteomes" id="UP000239757">
    <property type="component" value="Unassembled WGS sequence"/>
</dbReference>
<gene>
    <name evidence="1" type="ORF">GOBAR_AA25729</name>
</gene>
<accession>A0A2P5WV25</accession>
<reference evidence="1 2" key="1">
    <citation type="submission" date="2015-01" db="EMBL/GenBank/DDBJ databases">
        <title>Genome of allotetraploid Gossypium barbadense reveals genomic plasticity and fiber elongation in cotton evolution.</title>
        <authorList>
            <person name="Chen X."/>
            <person name="Liu X."/>
            <person name="Zhao B."/>
            <person name="Zheng H."/>
            <person name="Hu Y."/>
            <person name="Lu G."/>
            <person name="Yang C."/>
            <person name="Chen J."/>
            <person name="Shan C."/>
            <person name="Zhang L."/>
            <person name="Zhou Y."/>
            <person name="Wang L."/>
            <person name="Guo W."/>
            <person name="Bai Y."/>
            <person name="Ruan J."/>
            <person name="Shangguan X."/>
            <person name="Mao Y."/>
            <person name="Jiang J."/>
            <person name="Zhu Y."/>
            <person name="Lei J."/>
            <person name="Kang H."/>
            <person name="Chen S."/>
            <person name="He X."/>
            <person name="Wang R."/>
            <person name="Wang Y."/>
            <person name="Chen J."/>
            <person name="Wang L."/>
            <person name="Yu S."/>
            <person name="Wang B."/>
            <person name="Wei J."/>
            <person name="Song S."/>
            <person name="Lu X."/>
            <person name="Gao Z."/>
            <person name="Gu W."/>
            <person name="Deng X."/>
            <person name="Ma D."/>
            <person name="Wang S."/>
            <person name="Liang W."/>
            <person name="Fang L."/>
            <person name="Cai C."/>
            <person name="Zhu X."/>
            <person name="Zhou B."/>
            <person name="Zhang Y."/>
            <person name="Chen Z."/>
            <person name="Xu S."/>
            <person name="Zhu R."/>
            <person name="Wang S."/>
            <person name="Zhang T."/>
            <person name="Zhao G."/>
        </authorList>
    </citation>
    <scope>NUCLEOTIDE SEQUENCE [LARGE SCALE GENOMIC DNA]</scope>
    <source>
        <strain evidence="2">cv. Xinhai21</strain>
        <tissue evidence="1">Leaf</tissue>
    </source>
</reference>
<sequence length="100" mass="11381">MQLNPGHLRYQPQITLEECVLTHSLKARWNPKRTITRGIAIIRNNNDNPLSLSTTSKLHASYAQPISRFMSKDLEGWQCIMYKSFSDQSISSKTGTITLT</sequence>
<organism evidence="1 2">
    <name type="scientific">Gossypium barbadense</name>
    <name type="common">Sea Island cotton</name>
    <name type="synonym">Hibiscus barbadensis</name>
    <dbReference type="NCBI Taxonomy" id="3634"/>
    <lineage>
        <taxon>Eukaryota</taxon>
        <taxon>Viridiplantae</taxon>
        <taxon>Streptophyta</taxon>
        <taxon>Embryophyta</taxon>
        <taxon>Tracheophyta</taxon>
        <taxon>Spermatophyta</taxon>
        <taxon>Magnoliopsida</taxon>
        <taxon>eudicotyledons</taxon>
        <taxon>Gunneridae</taxon>
        <taxon>Pentapetalae</taxon>
        <taxon>rosids</taxon>
        <taxon>malvids</taxon>
        <taxon>Malvales</taxon>
        <taxon>Malvaceae</taxon>
        <taxon>Malvoideae</taxon>
        <taxon>Gossypium</taxon>
    </lineage>
</organism>